<evidence type="ECO:0008006" key="7">
    <source>
        <dbReference type="Google" id="ProtNLM"/>
    </source>
</evidence>
<dbReference type="InterPro" id="IPR042070">
    <property type="entry name" value="PucR_C-HTH_sf"/>
</dbReference>
<reference evidence="5 6" key="1">
    <citation type="submission" date="2016-12" db="EMBL/GenBank/DDBJ databases">
        <title>Domibacillus sp. SAB 38T whole genome sequencing.</title>
        <authorList>
            <person name="Verma A."/>
            <person name="Ojha A.K."/>
            <person name="Krishnamurthi S."/>
        </authorList>
    </citation>
    <scope>NUCLEOTIDE SEQUENCE [LARGE SCALE GENOMIC DNA]</scope>
    <source>
        <strain evidence="5 6">SAB 38</strain>
    </source>
</reference>
<name>A0A1V2AAP5_9BACI</name>
<dbReference type="Pfam" id="PF17853">
    <property type="entry name" value="GGDEF_2"/>
    <property type="match status" value="1"/>
</dbReference>
<evidence type="ECO:0000313" key="6">
    <source>
        <dbReference type="Proteomes" id="UP000188613"/>
    </source>
</evidence>
<dbReference type="AlphaFoldDB" id="A0A1V2AAP5"/>
<sequence length="366" mass="42687">MGVFRVLSTFLAKKIIDEVKKFLNEDLIITGVDGIIMASSDDSRVGTFHEGALVCAAERRKMIIYKEDEQRLKGVRNGLNLPIFFLDNVIGVIGITGEPDRILPYGELLRKMTELLVQESYYSEQLQWRSRGLEAFVYDWLQADSWSRDLMKRAEFFNIDLTAKRQFIFIQLEEFIYNSMAELTRFWDDPREQDFFIHHGNNRVLLIHSAYFEKETLTYKLERLLSFMNTPVRIGIGRIVESTDVAAGYAQAERALAAAAPNTIVFEEDLRLDYCLQDINPDTRDEFVKRILQNVRNNKELLDTFHMFFKQNMSLKATAGALQIHINTLHYRMKKIEMFTGLDLKHFPDIVSLYLALRFLDEHTKK</sequence>
<keyword evidence="6" id="KW-1185">Reference proteome</keyword>
<accession>A0A1V2AAP5</accession>
<feature type="domain" description="CdaR GGDEF-like" evidence="4">
    <location>
        <begin position="147"/>
        <end position="257"/>
    </location>
</feature>
<evidence type="ECO:0000256" key="1">
    <source>
        <dbReference type="ARBA" id="ARBA00006754"/>
    </source>
</evidence>
<dbReference type="Pfam" id="PF13556">
    <property type="entry name" value="HTH_30"/>
    <property type="match status" value="1"/>
</dbReference>
<comment type="caution">
    <text evidence="5">The sequence shown here is derived from an EMBL/GenBank/DDBJ whole genome shotgun (WGS) entry which is preliminary data.</text>
</comment>
<feature type="domain" description="PucR C-terminal helix-turn-helix" evidence="3">
    <location>
        <begin position="301"/>
        <end position="358"/>
    </location>
</feature>
<dbReference type="Pfam" id="PF05651">
    <property type="entry name" value="Diacid_rec"/>
    <property type="match status" value="1"/>
</dbReference>
<evidence type="ECO:0000259" key="3">
    <source>
        <dbReference type="Pfam" id="PF13556"/>
    </source>
</evidence>
<evidence type="ECO:0000259" key="4">
    <source>
        <dbReference type="Pfam" id="PF17853"/>
    </source>
</evidence>
<dbReference type="InterPro" id="IPR041522">
    <property type="entry name" value="CdaR_GGDEF"/>
</dbReference>
<organism evidence="5 6">
    <name type="scientific">Domibacillus epiphyticus</name>
    <dbReference type="NCBI Taxonomy" id="1714355"/>
    <lineage>
        <taxon>Bacteria</taxon>
        <taxon>Bacillati</taxon>
        <taxon>Bacillota</taxon>
        <taxon>Bacilli</taxon>
        <taxon>Bacillales</taxon>
        <taxon>Bacillaceae</taxon>
        <taxon>Domibacillus</taxon>
    </lineage>
</organism>
<dbReference type="PANTHER" id="PTHR33744">
    <property type="entry name" value="CARBOHYDRATE DIACID REGULATOR"/>
    <property type="match status" value="1"/>
</dbReference>
<dbReference type="PANTHER" id="PTHR33744:SF16">
    <property type="entry name" value="CARBOHYDRATE DIACID REGULATOR"/>
    <property type="match status" value="1"/>
</dbReference>
<proteinExistence type="inferred from homology"/>
<evidence type="ECO:0000259" key="2">
    <source>
        <dbReference type="Pfam" id="PF05651"/>
    </source>
</evidence>
<dbReference type="InterPro" id="IPR008599">
    <property type="entry name" value="Diacid_rec"/>
</dbReference>
<dbReference type="InterPro" id="IPR051448">
    <property type="entry name" value="CdaR-like_regulators"/>
</dbReference>
<dbReference type="Proteomes" id="UP000188613">
    <property type="component" value="Unassembled WGS sequence"/>
</dbReference>
<gene>
    <name evidence="5" type="ORF">BTO28_05145</name>
</gene>
<dbReference type="Gene3D" id="1.10.10.2840">
    <property type="entry name" value="PucR C-terminal helix-turn-helix domain"/>
    <property type="match status" value="1"/>
</dbReference>
<feature type="domain" description="Putative sugar diacid recognition" evidence="2">
    <location>
        <begin position="8"/>
        <end position="140"/>
    </location>
</feature>
<dbReference type="EMBL" id="MSFI01000008">
    <property type="protein sequence ID" value="OMP67874.1"/>
    <property type="molecule type" value="Genomic_DNA"/>
</dbReference>
<dbReference type="InterPro" id="IPR025736">
    <property type="entry name" value="PucR_C-HTH_dom"/>
</dbReference>
<protein>
    <recommendedName>
        <fullName evidence="7">Carbohydrate diacid regulator</fullName>
    </recommendedName>
</protein>
<comment type="similarity">
    <text evidence="1">Belongs to the CdaR family.</text>
</comment>
<dbReference type="STRING" id="1714355.BTO28_05145"/>
<evidence type="ECO:0000313" key="5">
    <source>
        <dbReference type="EMBL" id="OMP67874.1"/>
    </source>
</evidence>